<dbReference type="GeneID" id="64625883"/>
<reference evidence="1" key="1">
    <citation type="journal article" date="2020" name="New Phytol.">
        <title>Comparative genomics reveals dynamic genome evolution in host specialist ectomycorrhizal fungi.</title>
        <authorList>
            <person name="Lofgren L.A."/>
            <person name="Nguyen N.H."/>
            <person name="Vilgalys R."/>
            <person name="Ruytinx J."/>
            <person name="Liao H.L."/>
            <person name="Branco S."/>
            <person name="Kuo A."/>
            <person name="LaButti K."/>
            <person name="Lipzen A."/>
            <person name="Andreopoulos W."/>
            <person name="Pangilinan J."/>
            <person name="Riley R."/>
            <person name="Hundley H."/>
            <person name="Na H."/>
            <person name="Barry K."/>
            <person name="Grigoriev I.V."/>
            <person name="Stajich J.E."/>
            <person name="Kennedy P.G."/>
        </authorList>
    </citation>
    <scope>NUCLEOTIDE SEQUENCE</scope>
    <source>
        <strain evidence="1">MN1</strain>
    </source>
</reference>
<accession>A0A9P7DUA5</accession>
<proteinExistence type="predicted"/>
<evidence type="ECO:0000313" key="2">
    <source>
        <dbReference type="Proteomes" id="UP000807769"/>
    </source>
</evidence>
<dbReference type="EMBL" id="JABBWG010000066">
    <property type="protein sequence ID" value="KAG1803425.1"/>
    <property type="molecule type" value="Genomic_DNA"/>
</dbReference>
<keyword evidence="2" id="KW-1185">Reference proteome</keyword>
<dbReference type="AlphaFoldDB" id="A0A9P7DUA5"/>
<dbReference type="Proteomes" id="UP000807769">
    <property type="component" value="Unassembled WGS sequence"/>
</dbReference>
<feature type="non-terminal residue" evidence="1">
    <location>
        <position position="1"/>
    </location>
</feature>
<sequence length="198" mass="22192">PEFLHLIHCKFYDHNAKWLICAVGDTEINFQFSVLQVITGFHHFHGGISKLKQVTGHAQCNVQCSIVAVSMDAVPSTMMTAVQALMDFQYLVQSPIIDDIQLTHISTALEEFHANKDAIIDSGFCCGQHGGVIENWYIPKLELMQSIVPSIRNTGVPLQWTTDTTEHAHITAIKDPAFSSNNNYDPQICRHLDRTNKC</sequence>
<dbReference type="OrthoDB" id="3232986at2759"/>
<evidence type="ECO:0000313" key="1">
    <source>
        <dbReference type="EMBL" id="KAG1803425.1"/>
    </source>
</evidence>
<organism evidence="1 2">
    <name type="scientific">Suillus subaureus</name>
    <dbReference type="NCBI Taxonomy" id="48587"/>
    <lineage>
        <taxon>Eukaryota</taxon>
        <taxon>Fungi</taxon>
        <taxon>Dikarya</taxon>
        <taxon>Basidiomycota</taxon>
        <taxon>Agaricomycotina</taxon>
        <taxon>Agaricomycetes</taxon>
        <taxon>Agaricomycetidae</taxon>
        <taxon>Boletales</taxon>
        <taxon>Suillineae</taxon>
        <taxon>Suillaceae</taxon>
        <taxon>Suillus</taxon>
    </lineage>
</organism>
<name>A0A9P7DUA5_9AGAM</name>
<dbReference type="RefSeq" id="XP_041186611.1">
    <property type="nucleotide sequence ID" value="XM_041331866.1"/>
</dbReference>
<comment type="caution">
    <text evidence="1">The sequence shown here is derived from an EMBL/GenBank/DDBJ whole genome shotgun (WGS) entry which is preliminary data.</text>
</comment>
<protein>
    <submittedName>
        <fullName evidence="1">Uncharacterized protein</fullName>
    </submittedName>
</protein>
<gene>
    <name evidence="1" type="ORF">BJ212DRAFT_1285084</name>
</gene>